<dbReference type="STRING" id="1423788.FC78_GL000789"/>
<dbReference type="PATRIC" id="fig|1423788.3.peg.807"/>
<dbReference type="EMBL" id="AZDY01000012">
    <property type="protein sequence ID" value="KRK84557.1"/>
    <property type="molecule type" value="Genomic_DNA"/>
</dbReference>
<keyword evidence="2" id="KW-1185">Reference proteome</keyword>
<dbReference type="RefSeq" id="WP_056950747.1">
    <property type="nucleotide sequence ID" value="NZ_AZDY01000012.1"/>
</dbReference>
<accession>A0A0R1KMD4</accession>
<gene>
    <name evidence="1" type="ORF">FC78_GL000789</name>
</gene>
<dbReference type="Proteomes" id="UP000051515">
    <property type="component" value="Unassembled WGS sequence"/>
</dbReference>
<sequence length="69" mass="8199">MLKIKYYYFEKGSLVSDDAYINPNLISSITKGYKKYRKLYYVNIDGNTYSVKEKSLNKISDYLGYKFKL</sequence>
<organism evidence="1 2">
    <name type="scientific">Companilactobacillus bobalius DSM 19674</name>
    <dbReference type="NCBI Taxonomy" id="1423788"/>
    <lineage>
        <taxon>Bacteria</taxon>
        <taxon>Bacillati</taxon>
        <taxon>Bacillota</taxon>
        <taxon>Bacilli</taxon>
        <taxon>Lactobacillales</taxon>
        <taxon>Lactobacillaceae</taxon>
        <taxon>Companilactobacillus</taxon>
        <taxon>Companilactobacillus bobalius</taxon>
    </lineage>
</organism>
<evidence type="ECO:0000313" key="2">
    <source>
        <dbReference type="Proteomes" id="UP000051515"/>
    </source>
</evidence>
<name>A0A0R1KMD4_9LACO</name>
<dbReference type="OrthoDB" id="2304655at2"/>
<protein>
    <submittedName>
        <fullName evidence="1">Uncharacterized protein</fullName>
    </submittedName>
</protein>
<dbReference type="AlphaFoldDB" id="A0A0R1KMD4"/>
<comment type="caution">
    <text evidence="1">The sequence shown here is derived from an EMBL/GenBank/DDBJ whole genome shotgun (WGS) entry which is preliminary data.</text>
</comment>
<evidence type="ECO:0000313" key="1">
    <source>
        <dbReference type="EMBL" id="KRK84557.1"/>
    </source>
</evidence>
<proteinExistence type="predicted"/>
<reference evidence="1 2" key="1">
    <citation type="journal article" date="2015" name="Genome Announc.">
        <title>Expanding the biotechnology potential of lactobacilli through comparative genomics of 213 strains and associated genera.</title>
        <authorList>
            <person name="Sun Z."/>
            <person name="Harris H.M."/>
            <person name="McCann A."/>
            <person name="Guo C."/>
            <person name="Argimon S."/>
            <person name="Zhang W."/>
            <person name="Yang X."/>
            <person name="Jeffery I.B."/>
            <person name="Cooney J.C."/>
            <person name="Kagawa T.F."/>
            <person name="Liu W."/>
            <person name="Song Y."/>
            <person name="Salvetti E."/>
            <person name="Wrobel A."/>
            <person name="Rasinkangas P."/>
            <person name="Parkhill J."/>
            <person name="Rea M.C."/>
            <person name="O'Sullivan O."/>
            <person name="Ritari J."/>
            <person name="Douillard F.P."/>
            <person name="Paul Ross R."/>
            <person name="Yang R."/>
            <person name="Briner A.E."/>
            <person name="Felis G.E."/>
            <person name="de Vos W.M."/>
            <person name="Barrangou R."/>
            <person name="Klaenhammer T.R."/>
            <person name="Caufield P.W."/>
            <person name="Cui Y."/>
            <person name="Zhang H."/>
            <person name="O'Toole P.W."/>
        </authorList>
    </citation>
    <scope>NUCLEOTIDE SEQUENCE [LARGE SCALE GENOMIC DNA]</scope>
    <source>
        <strain evidence="1 2">DSM 19674</strain>
    </source>
</reference>